<dbReference type="EMBL" id="VDFR01000074">
    <property type="protein sequence ID" value="TNC44219.1"/>
    <property type="molecule type" value="Genomic_DNA"/>
</dbReference>
<comment type="caution">
    <text evidence="3">The sequence shown here is derived from an EMBL/GenBank/DDBJ whole genome shotgun (WGS) entry which is preliminary data.</text>
</comment>
<dbReference type="Pfam" id="PF06475">
    <property type="entry name" value="Glycolipid_bind"/>
    <property type="match status" value="1"/>
</dbReference>
<evidence type="ECO:0000313" key="2">
    <source>
        <dbReference type="EMBL" id="TNC44219.1"/>
    </source>
</evidence>
<reference evidence="3 4" key="1">
    <citation type="submission" date="2019-05" db="EMBL/GenBank/DDBJ databases">
        <title>Mumia sp. nov., isolated from the intestinal contents of plateau pika (Ochotona curzoniae) in the Qinghai-Tibet plateau of China.</title>
        <authorList>
            <person name="Tian Z."/>
        </authorList>
    </citation>
    <scope>NUCLEOTIDE SEQUENCE [LARGE SCALE GENOMIC DNA]</scope>
    <source>
        <strain evidence="4">527</strain>
        <strain evidence="3">Z527</strain>
    </source>
</reference>
<gene>
    <name evidence="3" type="ORF">FHE65_00920</name>
    <name evidence="2" type="ORF">FHE65_16895</name>
</gene>
<dbReference type="EMBL" id="VDFR01000004">
    <property type="protein sequence ID" value="TNC52171.1"/>
    <property type="molecule type" value="Genomic_DNA"/>
</dbReference>
<evidence type="ECO:0000313" key="3">
    <source>
        <dbReference type="EMBL" id="TNC52171.1"/>
    </source>
</evidence>
<evidence type="ECO:0008006" key="5">
    <source>
        <dbReference type="Google" id="ProtNLM"/>
    </source>
</evidence>
<protein>
    <recommendedName>
        <fullName evidence="5">Glycolipid-binding domain-containing protein</fullName>
    </recommendedName>
</protein>
<name>A0A5C4N7C6_9ACTN</name>
<organism evidence="3 4">
    <name type="scientific">Mumia zhuanghuii</name>
    <dbReference type="NCBI Taxonomy" id="2585211"/>
    <lineage>
        <taxon>Bacteria</taxon>
        <taxon>Bacillati</taxon>
        <taxon>Actinomycetota</taxon>
        <taxon>Actinomycetes</taxon>
        <taxon>Propionibacteriales</taxon>
        <taxon>Nocardioidaceae</taxon>
        <taxon>Mumia</taxon>
    </lineage>
</organism>
<feature type="region of interest" description="Disordered" evidence="1">
    <location>
        <begin position="73"/>
        <end position="95"/>
    </location>
</feature>
<sequence length="202" mass="21596">MTWTGAEDDPGRVESATLALDGTRLVARGTSTARSYVAAWSLVTDDDWVTRRLDVTVHGSGWARTLTLARDEGSWEATATRAGEGGPSAAPGLADPESVAEALDCDIALCPVTNTMPVLRHGLVTAPAGPEIPHVMAWVDLPSLTVIRSDQRYRTVTPYDDDAGHAVVRYASASRDFVGDLTVDRDGVVIDYPQLAYRATLS</sequence>
<accession>A0A5C4N7C6</accession>
<evidence type="ECO:0000256" key="1">
    <source>
        <dbReference type="SAM" id="MobiDB-lite"/>
    </source>
</evidence>
<dbReference type="OrthoDB" id="7347529at2"/>
<dbReference type="AlphaFoldDB" id="A0A5C4N7C6"/>
<dbReference type="SUPFAM" id="SSF159275">
    <property type="entry name" value="PA1994-like"/>
    <property type="match status" value="1"/>
</dbReference>
<dbReference type="Proteomes" id="UP000306740">
    <property type="component" value="Unassembled WGS sequence"/>
</dbReference>
<proteinExistence type="predicted"/>
<dbReference type="RefSeq" id="WP_139085734.1">
    <property type="nucleotide sequence ID" value="NZ_VDFR01000004.1"/>
</dbReference>
<dbReference type="InterPro" id="IPR009467">
    <property type="entry name" value="Glycolipid-bd_prot_put"/>
</dbReference>
<evidence type="ECO:0000313" key="4">
    <source>
        <dbReference type="Proteomes" id="UP000306740"/>
    </source>
</evidence>